<evidence type="ECO:0000256" key="1">
    <source>
        <dbReference type="SAM" id="SignalP"/>
    </source>
</evidence>
<accession>A0ABW3XZD7</accession>
<evidence type="ECO:0000313" key="2">
    <source>
        <dbReference type="EMBL" id="MFD1314347.1"/>
    </source>
</evidence>
<sequence length="308" mass="34560">MKRKNIIFVFVLFLALTSVFGQQDPQYTQYMYNMNVLNPAYAGSRGTLSLGMLGRKQWTDIDGAPKTATFSAHAPVARNVGAGISVIADEIGPVKEQNLYADVSYTISTSEEGRLAFGLKGGVTFQNIDLLSIILPQDPNDPLFQDNMSNTYPNFGAGVYYYNDKFYVGFSVPNILKSTHFEKSNGVITKASEEMHYFLTSGYVFQLSESLKLKPSVMFKGVTGAPVSIDMNANVLIYDRLELGASYRWDDSVSALINFYITRNFQMGYAYDYNVSDFNYANTGGSHELFLLYDIDFNKKKLKSPRFF</sequence>
<dbReference type="InterPro" id="IPR019861">
    <property type="entry name" value="PorP/SprF_Bacteroidetes"/>
</dbReference>
<comment type="caution">
    <text evidence="2">The sequence shown here is derived from an EMBL/GenBank/DDBJ whole genome shotgun (WGS) entry which is preliminary data.</text>
</comment>
<dbReference type="Proteomes" id="UP001597201">
    <property type="component" value="Unassembled WGS sequence"/>
</dbReference>
<dbReference type="Pfam" id="PF11751">
    <property type="entry name" value="PorP_SprF"/>
    <property type="match status" value="1"/>
</dbReference>
<proteinExistence type="predicted"/>
<protein>
    <submittedName>
        <fullName evidence="2">Type IX secretion system membrane protein PorP/SprF</fullName>
    </submittedName>
</protein>
<gene>
    <name evidence="2" type="ORF">ACFQ39_01870</name>
</gene>
<evidence type="ECO:0000313" key="3">
    <source>
        <dbReference type="Proteomes" id="UP001597201"/>
    </source>
</evidence>
<keyword evidence="3" id="KW-1185">Reference proteome</keyword>
<feature type="chain" id="PRO_5047541345" evidence="1">
    <location>
        <begin position="22"/>
        <end position="308"/>
    </location>
</feature>
<keyword evidence="1" id="KW-0732">Signal</keyword>
<reference evidence="3" key="1">
    <citation type="journal article" date="2019" name="Int. J. Syst. Evol. Microbiol.">
        <title>The Global Catalogue of Microorganisms (GCM) 10K type strain sequencing project: providing services to taxonomists for standard genome sequencing and annotation.</title>
        <authorList>
            <consortium name="The Broad Institute Genomics Platform"/>
            <consortium name="The Broad Institute Genome Sequencing Center for Infectious Disease"/>
            <person name="Wu L."/>
            <person name="Ma J."/>
        </authorList>
    </citation>
    <scope>NUCLEOTIDE SEQUENCE [LARGE SCALE GENOMIC DNA]</scope>
    <source>
        <strain evidence="3">CCUG 61485</strain>
    </source>
</reference>
<dbReference type="NCBIfam" id="TIGR03519">
    <property type="entry name" value="T9SS_PorP_fam"/>
    <property type="match status" value="1"/>
</dbReference>
<organism evidence="2 3">
    <name type="scientific">Namhaeicola litoreus</name>
    <dbReference type="NCBI Taxonomy" id="1052145"/>
    <lineage>
        <taxon>Bacteria</taxon>
        <taxon>Pseudomonadati</taxon>
        <taxon>Bacteroidota</taxon>
        <taxon>Flavobacteriia</taxon>
        <taxon>Flavobacteriales</taxon>
        <taxon>Flavobacteriaceae</taxon>
        <taxon>Namhaeicola</taxon>
    </lineage>
</organism>
<feature type="signal peptide" evidence="1">
    <location>
        <begin position="1"/>
        <end position="21"/>
    </location>
</feature>
<name>A0ABW3XZD7_9FLAO</name>
<dbReference type="EMBL" id="JBHTMY010000001">
    <property type="protein sequence ID" value="MFD1314347.1"/>
    <property type="molecule type" value="Genomic_DNA"/>
</dbReference>
<dbReference type="RefSeq" id="WP_377175857.1">
    <property type="nucleotide sequence ID" value="NZ_JBHTMY010000001.1"/>
</dbReference>